<accession>A0A917MAB1</accession>
<name>A0A917MAB1_9BACL</name>
<dbReference type="EMBL" id="BMHY01000018">
    <property type="protein sequence ID" value="GGG87616.1"/>
    <property type="molecule type" value="Genomic_DNA"/>
</dbReference>
<sequence>MEASVTKPESMNELESVNGASSNSNTTEAASPAAAPSRGWRPILLKVLGLTARILLARHPAALSREAGCFWYREEKKRD</sequence>
<evidence type="ECO:0000313" key="2">
    <source>
        <dbReference type="EMBL" id="GGG87616.1"/>
    </source>
</evidence>
<reference evidence="2 3" key="1">
    <citation type="journal article" date="2014" name="Int. J. Syst. Evol. Microbiol.">
        <title>Complete genome sequence of Corynebacterium casei LMG S-19264T (=DSM 44701T), isolated from a smear-ripened cheese.</title>
        <authorList>
            <consortium name="US DOE Joint Genome Institute (JGI-PGF)"/>
            <person name="Walter F."/>
            <person name="Albersmeier A."/>
            <person name="Kalinowski J."/>
            <person name="Ruckert C."/>
        </authorList>
    </citation>
    <scope>NUCLEOTIDE SEQUENCE [LARGE SCALE GENOMIC DNA]</scope>
    <source>
        <strain evidence="2 3">CGMCC 1.15286</strain>
    </source>
</reference>
<proteinExistence type="predicted"/>
<feature type="compositionally biased region" description="Polar residues" evidence="1">
    <location>
        <begin position="7"/>
        <end position="19"/>
    </location>
</feature>
<keyword evidence="3" id="KW-1185">Reference proteome</keyword>
<organism evidence="2 3">
    <name type="scientific">Paenibacillus radicis</name>
    <name type="common">ex Gao et al. 2016</name>
    <dbReference type="NCBI Taxonomy" id="1737354"/>
    <lineage>
        <taxon>Bacteria</taxon>
        <taxon>Bacillati</taxon>
        <taxon>Bacillota</taxon>
        <taxon>Bacilli</taxon>
        <taxon>Bacillales</taxon>
        <taxon>Paenibacillaceae</taxon>
        <taxon>Paenibacillus</taxon>
    </lineage>
</organism>
<feature type="compositionally biased region" description="Low complexity" evidence="1">
    <location>
        <begin position="20"/>
        <end position="36"/>
    </location>
</feature>
<gene>
    <name evidence="2" type="ORF">GCM10010918_52440</name>
</gene>
<dbReference type="Proteomes" id="UP000600247">
    <property type="component" value="Unassembled WGS sequence"/>
</dbReference>
<dbReference type="AlphaFoldDB" id="A0A917MAB1"/>
<feature type="region of interest" description="Disordered" evidence="1">
    <location>
        <begin position="1"/>
        <end position="36"/>
    </location>
</feature>
<dbReference type="RefSeq" id="WP_188892645.1">
    <property type="nucleotide sequence ID" value="NZ_BMHY01000018.1"/>
</dbReference>
<evidence type="ECO:0000313" key="3">
    <source>
        <dbReference type="Proteomes" id="UP000600247"/>
    </source>
</evidence>
<evidence type="ECO:0000256" key="1">
    <source>
        <dbReference type="SAM" id="MobiDB-lite"/>
    </source>
</evidence>
<protein>
    <submittedName>
        <fullName evidence="2">Uncharacterized protein</fullName>
    </submittedName>
</protein>
<comment type="caution">
    <text evidence="2">The sequence shown here is derived from an EMBL/GenBank/DDBJ whole genome shotgun (WGS) entry which is preliminary data.</text>
</comment>